<evidence type="ECO:0000313" key="1">
    <source>
        <dbReference type="EMBL" id="BAN90261.1"/>
    </source>
</evidence>
<dbReference type="eggNOG" id="arCOG15077">
    <property type="taxonomic scope" value="Archaea"/>
</dbReference>
<keyword evidence="1" id="KW-0808">Transferase</keyword>
<reference evidence="1 2" key="1">
    <citation type="journal article" date="2013" name="Appl. Environ. Microbiol.">
        <title>Variation of the Virus-Related Elements within Syntenic Genomes of the Hyperthermophilic Archaeon Aeropyrum.</title>
        <authorList>
            <person name="Daifuku T."/>
            <person name="Yoshida T."/>
            <person name="Kitamura T."/>
            <person name="Kawaichi S."/>
            <person name="Inoue T."/>
            <person name="Nomura K."/>
            <person name="Yoshida Y."/>
            <person name="Kuno S."/>
            <person name="Sako Y."/>
        </authorList>
    </citation>
    <scope>NUCLEOTIDE SEQUENCE [LARGE SCALE GENOMIC DNA]</scope>
    <source>
        <strain evidence="1 2">SY1</strain>
    </source>
</reference>
<gene>
    <name evidence="1" type="ORF">ACAM_0792</name>
</gene>
<keyword evidence="1" id="KW-0378">Hydrolase</keyword>
<dbReference type="OrthoDB" id="380101at2157"/>
<sequence length="79" mass="9125">MPEAQKSLGEMREWEMTIKIDFTIRTNPYRLPQIILQLMPILEEHNLQHLNVTAEGEKGLCNNELDYDGDLDPIYGSPP</sequence>
<dbReference type="STRING" id="1198449.ACAM_0792"/>
<protein>
    <submittedName>
        <fullName evidence="1">Predicted hydrolase or acyltransferase</fullName>
    </submittedName>
</protein>
<organism evidence="1 2">
    <name type="scientific">Aeropyrum camini SY1 = JCM 12091</name>
    <dbReference type="NCBI Taxonomy" id="1198449"/>
    <lineage>
        <taxon>Archaea</taxon>
        <taxon>Thermoproteota</taxon>
        <taxon>Thermoprotei</taxon>
        <taxon>Desulfurococcales</taxon>
        <taxon>Desulfurococcaceae</taxon>
        <taxon>Aeropyrum</taxon>
    </lineage>
</organism>
<keyword evidence="1" id="KW-0012">Acyltransferase</keyword>
<dbReference type="AlphaFoldDB" id="U3TCV9"/>
<evidence type="ECO:0000313" key="2">
    <source>
        <dbReference type="Proteomes" id="UP000016887"/>
    </source>
</evidence>
<dbReference type="EMBL" id="AP012489">
    <property type="protein sequence ID" value="BAN90261.1"/>
    <property type="molecule type" value="Genomic_DNA"/>
</dbReference>
<name>U3TCV9_9CREN</name>
<proteinExistence type="predicted"/>
<dbReference type="RefSeq" id="WP_022541534.1">
    <property type="nucleotide sequence ID" value="NC_022521.1"/>
</dbReference>
<dbReference type="GO" id="GO:0016787">
    <property type="term" value="F:hydrolase activity"/>
    <property type="evidence" value="ECO:0007669"/>
    <property type="project" value="UniProtKB-KW"/>
</dbReference>
<dbReference type="Proteomes" id="UP000016887">
    <property type="component" value="Chromosome"/>
</dbReference>
<dbReference type="GeneID" id="17110177"/>
<dbReference type="GO" id="GO:0016746">
    <property type="term" value="F:acyltransferase activity"/>
    <property type="evidence" value="ECO:0007669"/>
    <property type="project" value="UniProtKB-KW"/>
</dbReference>
<dbReference type="KEGG" id="acj:ACAM_0792"/>
<accession>U3TCV9</accession>
<keyword evidence="2" id="KW-1185">Reference proteome</keyword>